<sequence>MVNKTHIANGCDRDIFAMTDMDRNVHTKELKAVSAGFKDLGNIEAKEERCNQIFHIAESRGFTKIRPGLYLPFEPSGEGCVYISIVTHNDDGNLHVIASAFPQGQNHSVIVGDDIQIYAAKMGEIWIDDNDRKFGPEK</sequence>
<reference evidence="2" key="1">
    <citation type="submission" date="2022-11" db="UniProtKB">
        <authorList>
            <consortium name="WormBaseParasite"/>
        </authorList>
    </citation>
    <scope>IDENTIFICATION</scope>
</reference>
<protein>
    <submittedName>
        <fullName evidence="2">Uncharacterized protein</fullName>
    </submittedName>
</protein>
<dbReference type="WBParaSite" id="PSU_v2.g766.t1">
    <property type="protein sequence ID" value="PSU_v2.g766.t1"/>
    <property type="gene ID" value="PSU_v2.g766"/>
</dbReference>
<keyword evidence="1" id="KW-1185">Reference proteome</keyword>
<proteinExistence type="predicted"/>
<organism evidence="1 2">
    <name type="scientific">Panagrolaimus superbus</name>
    <dbReference type="NCBI Taxonomy" id="310955"/>
    <lineage>
        <taxon>Eukaryota</taxon>
        <taxon>Metazoa</taxon>
        <taxon>Ecdysozoa</taxon>
        <taxon>Nematoda</taxon>
        <taxon>Chromadorea</taxon>
        <taxon>Rhabditida</taxon>
        <taxon>Tylenchina</taxon>
        <taxon>Panagrolaimomorpha</taxon>
        <taxon>Panagrolaimoidea</taxon>
        <taxon>Panagrolaimidae</taxon>
        <taxon>Panagrolaimus</taxon>
    </lineage>
</organism>
<dbReference type="Proteomes" id="UP000887577">
    <property type="component" value="Unplaced"/>
</dbReference>
<evidence type="ECO:0000313" key="1">
    <source>
        <dbReference type="Proteomes" id="UP000887577"/>
    </source>
</evidence>
<dbReference type="AlphaFoldDB" id="A0A914ZBN5"/>
<accession>A0A914ZBN5</accession>
<evidence type="ECO:0000313" key="2">
    <source>
        <dbReference type="WBParaSite" id="PSU_v2.g766.t1"/>
    </source>
</evidence>
<name>A0A914ZBN5_9BILA</name>